<name>A0AAW0NQW7_9GOBI</name>
<dbReference type="GO" id="GO:0000978">
    <property type="term" value="F:RNA polymerase II cis-regulatory region sequence-specific DNA binding"/>
    <property type="evidence" value="ECO:0007669"/>
    <property type="project" value="TreeGrafter"/>
</dbReference>
<feature type="compositionally biased region" description="Basic residues" evidence="5">
    <location>
        <begin position="28"/>
        <end position="41"/>
    </location>
</feature>
<evidence type="ECO:0000256" key="4">
    <source>
        <dbReference type="PROSITE-ProRule" id="PRU00267"/>
    </source>
</evidence>
<comment type="caution">
    <text evidence="7">The sequence shown here is derived from an EMBL/GenBank/DDBJ whole genome shotgun (WGS) entry which is preliminary data.</text>
</comment>
<dbReference type="AlphaFoldDB" id="A0AAW0NQW7"/>
<feature type="compositionally biased region" description="Low complexity" evidence="5">
    <location>
        <begin position="170"/>
        <end position="186"/>
    </location>
</feature>
<organism evidence="7 8">
    <name type="scientific">Mugilogobius chulae</name>
    <name type="common">yellowstripe goby</name>
    <dbReference type="NCBI Taxonomy" id="88201"/>
    <lineage>
        <taxon>Eukaryota</taxon>
        <taxon>Metazoa</taxon>
        <taxon>Chordata</taxon>
        <taxon>Craniata</taxon>
        <taxon>Vertebrata</taxon>
        <taxon>Euteleostomi</taxon>
        <taxon>Actinopterygii</taxon>
        <taxon>Neopterygii</taxon>
        <taxon>Teleostei</taxon>
        <taxon>Neoteleostei</taxon>
        <taxon>Acanthomorphata</taxon>
        <taxon>Gobiaria</taxon>
        <taxon>Gobiiformes</taxon>
        <taxon>Gobioidei</taxon>
        <taxon>Gobiidae</taxon>
        <taxon>Gobionellinae</taxon>
        <taxon>Mugilogobius</taxon>
    </lineage>
</organism>
<feature type="region of interest" description="Disordered" evidence="5">
    <location>
        <begin position="96"/>
        <end position="245"/>
    </location>
</feature>
<evidence type="ECO:0000256" key="1">
    <source>
        <dbReference type="ARBA" id="ARBA00004123"/>
    </source>
</evidence>
<feature type="compositionally biased region" description="Basic residues" evidence="5">
    <location>
        <begin position="140"/>
        <end position="154"/>
    </location>
</feature>
<sequence>MVQHTELVPGPPQPHRPSSSSPTPAPAHVKRSKPGPGHIKRPMNAFMVWSKAERRKMMADAPDMHNALISKQLGRRWKSLSEAEKVPFIQEAERLRVQHMADHPDYKYRPKKKPRAETSQAEPLQQNQDSQHAQDPDVLKHKHKQLQGQKKQRPAGRGGSQEAPGGPGSRGPRAGSRGPRAGSRGPTAGSRGRIRGPGRLQEHRHLEQRAHRFLDDSDLDSDSEDSDSDDEDEGEEPRYVSMATEQRRHYIIHKNLNLARQNSTCSDLDEPDLDDRSEDLTEDLSLSPALSDPWTWPGPAHCPAYGPAHCPPSHPLLRLDQDLDLDLDLDWCSEVSVRSHFEFSDRDWLQDHVRDLVFIC</sequence>
<dbReference type="SUPFAM" id="SSF47095">
    <property type="entry name" value="HMG-box"/>
    <property type="match status" value="1"/>
</dbReference>
<dbReference type="GO" id="GO:0000122">
    <property type="term" value="P:negative regulation of transcription by RNA polymerase II"/>
    <property type="evidence" value="ECO:0007669"/>
    <property type="project" value="TreeGrafter"/>
</dbReference>
<feature type="compositionally biased region" description="Basic and acidic residues" evidence="5">
    <location>
        <begin position="96"/>
        <end position="108"/>
    </location>
</feature>
<keyword evidence="3 4" id="KW-0539">Nucleus</keyword>
<dbReference type="GO" id="GO:0030182">
    <property type="term" value="P:neuron differentiation"/>
    <property type="evidence" value="ECO:0007669"/>
    <property type="project" value="TreeGrafter"/>
</dbReference>
<evidence type="ECO:0000313" key="7">
    <source>
        <dbReference type="EMBL" id="KAK7906707.1"/>
    </source>
</evidence>
<dbReference type="Gene3D" id="1.10.30.10">
    <property type="entry name" value="High mobility group box domain"/>
    <property type="match status" value="1"/>
</dbReference>
<dbReference type="Proteomes" id="UP001460270">
    <property type="component" value="Unassembled WGS sequence"/>
</dbReference>
<dbReference type="PROSITE" id="PS50118">
    <property type="entry name" value="HMG_BOX_2"/>
    <property type="match status" value="1"/>
</dbReference>
<dbReference type="CDD" id="cd22029">
    <property type="entry name" value="HMG-box_SoxC"/>
    <property type="match status" value="1"/>
</dbReference>
<feature type="domain" description="HMG box" evidence="6">
    <location>
        <begin position="39"/>
        <end position="107"/>
    </location>
</feature>
<evidence type="ECO:0000256" key="5">
    <source>
        <dbReference type="SAM" id="MobiDB-lite"/>
    </source>
</evidence>
<dbReference type="InterPro" id="IPR009071">
    <property type="entry name" value="HMG_box_dom"/>
</dbReference>
<dbReference type="Pfam" id="PF00505">
    <property type="entry name" value="HMG_box"/>
    <property type="match status" value="1"/>
</dbReference>
<dbReference type="GO" id="GO:0001228">
    <property type="term" value="F:DNA-binding transcription activator activity, RNA polymerase II-specific"/>
    <property type="evidence" value="ECO:0007669"/>
    <property type="project" value="TreeGrafter"/>
</dbReference>
<feature type="compositionally biased region" description="Polar residues" evidence="5">
    <location>
        <begin position="117"/>
        <end position="131"/>
    </location>
</feature>
<comment type="subcellular location">
    <subcellularLocation>
        <location evidence="1">Nucleus</location>
    </subcellularLocation>
</comment>
<evidence type="ECO:0000313" key="8">
    <source>
        <dbReference type="Proteomes" id="UP001460270"/>
    </source>
</evidence>
<proteinExistence type="predicted"/>
<evidence type="ECO:0000259" key="6">
    <source>
        <dbReference type="PROSITE" id="PS50118"/>
    </source>
</evidence>
<dbReference type="GO" id="GO:0007420">
    <property type="term" value="P:brain development"/>
    <property type="evidence" value="ECO:0007669"/>
    <property type="project" value="TreeGrafter"/>
</dbReference>
<evidence type="ECO:0000256" key="3">
    <source>
        <dbReference type="ARBA" id="ARBA00023242"/>
    </source>
</evidence>
<evidence type="ECO:0000256" key="2">
    <source>
        <dbReference type="ARBA" id="ARBA00023125"/>
    </source>
</evidence>
<reference evidence="8" key="1">
    <citation type="submission" date="2024-04" db="EMBL/GenBank/DDBJ databases">
        <title>Salinicola lusitanus LLJ914,a marine bacterium isolated from the Okinawa Trough.</title>
        <authorList>
            <person name="Li J."/>
        </authorList>
    </citation>
    <scope>NUCLEOTIDE SEQUENCE [LARGE SCALE GENOMIC DNA]</scope>
</reference>
<keyword evidence="2 4" id="KW-0238">DNA-binding</keyword>
<feature type="compositionally biased region" description="Acidic residues" evidence="5">
    <location>
        <begin position="216"/>
        <end position="235"/>
    </location>
</feature>
<dbReference type="InterPro" id="IPR036910">
    <property type="entry name" value="HMG_box_dom_sf"/>
</dbReference>
<dbReference type="EMBL" id="JBBPFD010000011">
    <property type="protein sequence ID" value="KAK7906707.1"/>
    <property type="molecule type" value="Genomic_DNA"/>
</dbReference>
<dbReference type="PANTHER" id="PTHR10270">
    <property type="entry name" value="SOX TRANSCRIPTION FACTOR"/>
    <property type="match status" value="1"/>
</dbReference>
<dbReference type="FunFam" id="1.10.30.10:FF:000007">
    <property type="entry name" value="Transcription factor SOX"/>
    <property type="match status" value="1"/>
</dbReference>
<dbReference type="SMART" id="SM00398">
    <property type="entry name" value="HMG"/>
    <property type="match status" value="1"/>
</dbReference>
<feature type="region of interest" description="Disordered" evidence="5">
    <location>
        <begin position="1"/>
        <end position="43"/>
    </location>
</feature>
<keyword evidence="8" id="KW-1185">Reference proteome</keyword>
<dbReference type="PANTHER" id="PTHR10270:SF323">
    <property type="entry name" value="TRANSCRIPTION FACTOR SOX-14-RELATED"/>
    <property type="match status" value="1"/>
</dbReference>
<gene>
    <name evidence="7" type="ORF">WMY93_015319</name>
</gene>
<feature type="DNA-binding region" description="HMG box" evidence="4">
    <location>
        <begin position="39"/>
        <end position="107"/>
    </location>
</feature>
<protein>
    <recommendedName>
        <fullName evidence="6">HMG box domain-containing protein</fullName>
    </recommendedName>
</protein>
<dbReference type="InterPro" id="IPR050140">
    <property type="entry name" value="SRY-related_HMG-box_TF-like"/>
</dbReference>
<feature type="compositionally biased region" description="Basic and acidic residues" evidence="5">
    <location>
        <begin position="200"/>
        <end position="215"/>
    </location>
</feature>
<dbReference type="GO" id="GO:0005634">
    <property type="term" value="C:nucleus"/>
    <property type="evidence" value="ECO:0007669"/>
    <property type="project" value="UniProtKB-SubCell"/>
</dbReference>
<accession>A0AAW0NQW7</accession>